<accession>A0AAV8Q874</accession>
<dbReference type="EMBL" id="JAQQAF010000007">
    <property type="protein sequence ID" value="KAJ8470500.1"/>
    <property type="molecule type" value="Genomic_DNA"/>
</dbReference>
<evidence type="ECO:0000256" key="1">
    <source>
        <dbReference type="SAM" id="MobiDB-lite"/>
    </source>
</evidence>
<feature type="region of interest" description="Disordered" evidence="1">
    <location>
        <begin position="1"/>
        <end position="38"/>
    </location>
</feature>
<evidence type="ECO:0000313" key="3">
    <source>
        <dbReference type="Proteomes" id="UP001222027"/>
    </source>
</evidence>
<protein>
    <submittedName>
        <fullName evidence="2">Uncharacterized protein</fullName>
    </submittedName>
</protein>
<organism evidence="2 3">
    <name type="scientific">Ensete ventricosum</name>
    <name type="common">Abyssinian banana</name>
    <name type="synonym">Musa ensete</name>
    <dbReference type="NCBI Taxonomy" id="4639"/>
    <lineage>
        <taxon>Eukaryota</taxon>
        <taxon>Viridiplantae</taxon>
        <taxon>Streptophyta</taxon>
        <taxon>Embryophyta</taxon>
        <taxon>Tracheophyta</taxon>
        <taxon>Spermatophyta</taxon>
        <taxon>Magnoliopsida</taxon>
        <taxon>Liliopsida</taxon>
        <taxon>Zingiberales</taxon>
        <taxon>Musaceae</taxon>
        <taxon>Ensete</taxon>
    </lineage>
</organism>
<gene>
    <name evidence="2" type="ORF">OPV22_024843</name>
</gene>
<proteinExistence type="predicted"/>
<reference evidence="2 3" key="1">
    <citation type="submission" date="2022-12" db="EMBL/GenBank/DDBJ databases">
        <title>Chromosome-scale assembly of the Ensete ventricosum genome.</title>
        <authorList>
            <person name="Dussert Y."/>
            <person name="Stocks J."/>
            <person name="Wendawek A."/>
            <person name="Woldeyes F."/>
            <person name="Nichols R.A."/>
            <person name="Borrell J.S."/>
        </authorList>
    </citation>
    <scope>NUCLEOTIDE SEQUENCE [LARGE SCALE GENOMIC DNA]</scope>
    <source>
        <strain evidence="3">cv. Maze</strain>
        <tissue evidence="2">Seeds</tissue>
    </source>
</reference>
<feature type="compositionally biased region" description="Polar residues" evidence="1">
    <location>
        <begin position="12"/>
        <end position="22"/>
    </location>
</feature>
<evidence type="ECO:0000313" key="2">
    <source>
        <dbReference type="EMBL" id="KAJ8470500.1"/>
    </source>
</evidence>
<keyword evidence="3" id="KW-1185">Reference proteome</keyword>
<dbReference type="AlphaFoldDB" id="A0AAV8Q874"/>
<comment type="caution">
    <text evidence="2">The sequence shown here is derived from an EMBL/GenBank/DDBJ whole genome shotgun (WGS) entry which is preliminary data.</text>
</comment>
<name>A0AAV8Q874_ENSVE</name>
<sequence length="112" mass="12434">MRVPQLDDGMTNRRSFSRVSSLDQDKNLRPSLSCGRGGSFQKKFAVRVVTLVVVHRAFRHSSSTSAALKIHKRRDGKQNSIQLVPPKSLQVAEAFNDLNGLLQQITFEGRGG</sequence>
<dbReference type="Proteomes" id="UP001222027">
    <property type="component" value="Unassembled WGS sequence"/>
</dbReference>